<dbReference type="InterPro" id="IPR004307">
    <property type="entry name" value="TspO_MBR"/>
</dbReference>
<keyword evidence="3 6" id="KW-0812">Transmembrane</keyword>
<dbReference type="GO" id="GO:0033013">
    <property type="term" value="P:tetrapyrrole metabolic process"/>
    <property type="evidence" value="ECO:0007669"/>
    <property type="project" value="UniProtKB-ARBA"/>
</dbReference>
<dbReference type="eggNOG" id="KOG3797">
    <property type="taxonomic scope" value="Eukaryota"/>
</dbReference>
<dbReference type="FunFam" id="1.20.1260.100:FF:000001">
    <property type="entry name" value="translocator protein 2"/>
    <property type="match status" value="1"/>
</dbReference>
<dbReference type="Proteomes" id="UP000007014">
    <property type="component" value="Chromosome 19"/>
</dbReference>
<evidence type="ECO:0000256" key="5">
    <source>
        <dbReference type="ARBA" id="ARBA00023136"/>
    </source>
</evidence>
<dbReference type="PANTHER" id="PTHR10057:SF0">
    <property type="entry name" value="TRANSLOCATOR PROTEIN"/>
    <property type="match status" value="1"/>
</dbReference>
<evidence type="ECO:0000256" key="2">
    <source>
        <dbReference type="ARBA" id="ARBA00007524"/>
    </source>
</evidence>
<reference evidence="7 8" key="2">
    <citation type="journal article" date="2007" name="BMC Biol.">
        <title>A 100%-complete sequence reveals unusually simple genomic features in the hot-spring red alga Cyanidioschyzon merolae.</title>
        <authorList>
            <person name="Nozaki H."/>
            <person name="Takano H."/>
            <person name="Misumi O."/>
            <person name="Terasawa K."/>
            <person name="Matsuzaki M."/>
            <person name="Maruyama S."/>
            <person name="Nishida K."/>
            <person name="Yagisawa F."/>
            <person name="Yoshida Y."/>
            <person name="Fujiwara T."/>
            <person name="Takio S."/>
            <person name="Tamura K."/>
            <person name="Chung S.J."/>
            <person name="Nakamura S."/>
            <person name="Kuroiwa H."/>
            <person name="Tanaka K."/>
            <person name="Sato N."/>
            <person name="Kuroiwa T."/>
        </authorList>
    </citation>
    <scope>NUCLEOTIDE SEQUENCE [LARGE SCALE GENOMIC DNA]</scope>
    <source>
        <strain evidence="7 8">10D</strain>
    </source>
</reference>
<evidence type="ECO:0000256" key="4">
    <source>
        <dbReference type="ARBA" id="ARBA00022989"/>
    </source>
</evidence>
<dbReference type="Gene3D" id="1.20.1260.100">
    <property type="entry name" value="TspO/MBR protein"/>
    <property type="match status" value="1"/>
</dbReference>
<dbReference type="PANTHER" id="PTHR10057">
    <property type="entry name" value="PERIPHERAL-TYPE BENZODIAZEPINE RECEPTOR"/>
    <property type="match status" value="1"/>
</dbReference>
<dbReference type="OMA" id="WSWLFFG"/>
<dbReference type="RefSeq" id="XP_005538876.1">
    <property type="nucleotide sequence ID" value="XM_005538819.1"/>
</dbReference>
<organism evidence="7 8">
    <name type="scientific">Cyanidioschyzon merolae (strain NIES-3377 / 10D)</name>
    <name type="common">Unicellular red alga</name>
    <dbReference type="NCBI Taxonomy" id="280699"/>
    <lineage>
        <taxon>Eukaryota</taxon>
        <taxon>Rhodophyta</taxon>
        <taxon>Bangiophyceae</taxon>
        <taxon>Cyanidiales</taxon>
        <taxon>Cyanidiaceae</taxon>
        <taxon>Cyanidioschyzon</taxon>
    </lineage>
</organism>
<accession>M1V785</accession>
<dbReference type="Pfam" id="PF03073">
    <property type="entry name" value="TspO_MBR"/>
    <property type="match status" value="1"/>
</dbReference>
<proteinExistence type="inferred from homology"/>
<reference evidence="7 8" key="1">
    <citation type="journal article" date="2004" name="Nature">
        <title>Genome sequence of the ultrasmall unicellular red alga Cyanidioschyzon merolae 10D.</title>
        <authorList>
            <person name="Matsuzaki M."/>
            <person name="Misumi O."/>
            <person name="Shin-i T."/>
            <person name="Maruyama S."/>
            <person name="Takahara M."/>
            <person name="Miyagishima S."/>
            <person name="Mori T."/>
            <person name="Nishida K."/>
            <person name="Yagisawa F."/>
            <person name="Nishida K."/>
            <person name="Yoshida Y."/>
            <person name="Nishimura Y."/>
            <person name="Nakao S."/>
            <person name="Kobayashi T."/>
            <person name="Momoyama Y."/>
            <person name="Higashiyama T."/>
            <person name="Minoda A."/>
            <person name="Sano M."/>
            <person name="Nomoto H."/>
            <person name="Oishi K."/>
            <person name="Hayashi H."/>
            <person name="Ohta F."/>
            <person name="Nishizaka S."/>
            <person name="Haga S."/>
            <person name="Miura S."/>
            <person name="Morishita T."/>
            <person name="Kabeya Y."/>
            <person name="Terasawa K."/>
            <person name="Suzuki Y."/>
            <person name="Ishii Y."/>
            <person name="Asakawa S."/>
            <person name="Takano H."/>
            <person name="Ohta N."/>
            <person name="Kuroiwa H."/>
            <person name="Tanaka K."/>
            <person name="Shimizu N."/>
            <person name="Sugano S."/>
            <person name="Sato N."/>
            <person name="Nozaki H."/>
            <person name="Ogasawara N."/>
            <person name="Kohara Y."/>
            <person name="Kuroiwa T."/>
        </authorList>
    </citation>
    <scope>NUCLEOTIDE SEQUENCE [LARGE SCALE GENOMIC DNA]</scope>
    <source>
        <strain evidence="7 8">10D</strain>
    </source>
</reference>
<feature type="transmembrane region" description="Helical" evidence="6">
    <location>
        <begin position="31"/>
        <end position="53"/>
    </location>
</feature>
<keyword evidence="8" id="KW-1185">Reference proteome</keyword>
<evidence type="ECO:0000256" key="3">
    <source>
        <dbReference type="ARBA" id="ARBA00022692"/>
    </source>
</evidence>
<evidence type="ECO:0000313" key="8">
    <source>
        <dbReference type="Proteomes" id="UP000007014"/>
    </source>
</evidence>
<feature type="transmembrane region" description="Helical" evidence="6">
    <location>
        <begin position="129"/>
        <end position="149"/>
    </location>
</feature>
<sequence length="214" mass="23505">MEALREKWSSWFASEQGSNGLAGILSSKEKFLYAVAAAAVVSSTSVLDNLVMYRRGGQKAEGKSTQGNGTMNEVASPATDPWYRSLRKPWFHPPNWVFPAVWIPLKALQTGALYLVWTSEDVSLLKRLTATGLYVIHISLGTLWNHLFFGKHKIRKSLYAMGGFYATLAGSIGMYWTVNPTAAALLAPTQVWATIAAALNYQSWALNPDMDADG</sequence>
<gene>
    <name evidence="7" type="ORF">CYME_CMS231C</name>
</gene>
<comment type="subcellular location">
    <subcellularLocation>
        <location evidence="1">Membrane</location>
        <topology evidence="1">Multi-pass membrane protein</topology>
    </subcellularLocation>
</comment>
<evidence type="ECO:0000313" key="7">
    <source>
        <dbReference type="EMBL" id="BAM82840.1"/>
    </source>
</evidence>
<dbReference type="AlphaFoldDB" id="M1V785"/>
<dbReference type="HOGENOM" id="CLU_1290612_0_0_1"/>
<keyword evidence="4 6" id="KW-1133">Transmembrane helix</keyword>
<evidence type="ECO:0000256" key="6">
    <source>
        <dbReference type="SAM" id="Phobius"/>
    </source>
</evidence>
<keyword evidence="5 6" id="KW-0472">Membrane</keyword>
<dbReference type="EMBL" id="AP006501">
    <property type="protein sequence ID" value="BAM82840.1"/>
    <property type="molecule type" value="Genomic_DNA"/>
</dbReference>
<protein>
    <submittedName>
        <fullName evidence="7">Similar to carotenoid biosynthesis protein, crtK gene product</fullName>
    </submittedName>
</protein>
<dbReference type="KEGG" id="cme:CYME_CMS231C"/>
<dbReference type="OrthoDB" id="8841220at2759"/>
<dbReference type="Gramene" id="CMS231CT">
    <property type="protein sequence ID" value="CMS231CT"/>
    <property type="gene ID" value="CMS231C"/>
</dbReference>
<dbReference type="GO" id="GO:0016020">
    <property type="term" value="C:membrane"/>
    <property type="evidence" value="ECO:0007669"/>
    <property type="project" value="UniProtKB-SubCell"/>
</dbReference>
<comment type="similarity">
    <text evidence="2">Belongs to the TspO/BZRP family.</text>
</comment>
<evidence type="ECO:0000256" key="1">
    <source>
        <dbReference type="ARBA" id="ARBA00004141"/>
    </source>
</evidence>
<feature type="transmembrane region" description="Helical" evidence="6">
    <location>
        <begin position="158"/>
        <end position="176"/>
    </location>
</feature>
<feature type="transmembrane region" description="Helical" evidence="6">
    <location>
        <begin position="96"/>
        <end position="117"/>
    </location>
</feature>
<name>M1V785_CYAM1</name>
<dbReference type="STRING" id="280699.M1V785"/>
<dbReference type="GeneID" id="16997489"/>
<dbReference type="InterPro" id="IPR038330">
    <property type="entry name" value="TspO/MBR-related_sf"/>
</dbReference>
<dbReference type="CDD" id="cd15904">
    <property type="entry name" value="TSPO_MBR"/>
    <property type="match status" value="1"/>
</dbReference>